<feature type="region of interest" description="Disordered" evidence="1">
    <location>
        <begin position="93"/>
        <end position="121"/>
    </location>
</feature>
<dbReference type="STRING" id="326424.FRAAL2753"/>
<keyword evidence="3" id="KW-1185">Reference proteome</keyword>
<reference evidence="2 3" key="1">
    <citation type="journal article" date="2007" name="Genome Res.">
        <title>Genome characteristics of facultatively symbiotic Frankia sp. strains reflect host range and host plant biogeography.</title>
        <authorList>
            <person name="Normand P."/>
            <person name="Lapierre P."/>
            <person name="Tisa L.S."/>
            <person name="Gogarten J.P."/>
            <person name="Alloisio N."/>
            <person name="Bagnarol E."/>
            <person name="Bassi C.A."/>
            <person name="Berry A.M."/>
            <person name="Bickhart D.M."/>
            <person name="Choisne N."/>
            <person name="Couloux A."/>
            <person name="Cournoyer B."/>
            <person name="Cruveiller S."/>
            <person name="Daubin V."/>
            <person name="Demange N."/>
            <person name="Francino M.P."/>
            <person name="Goltsman E."/>
            <person name="Huang Y."/>
            <person name="Kopp O.R."/>
            <person name="Labarre L."/>
            <person name="Lapidus A."/>
            <person name="Lavire C."/>
            <person name="Marechal J."/>
            <person name="Martinez M."/>
            <person name="Mastronunzio J.E."/>
            <person name="Mullin B.C."/>
            <person name="Niemann J."/>
            <person name="Pujic P."/>
            <person name="Rawnsley T."/>
            <person name="Rouy Z."/>
            <person name="Schenowitz C."/>
            <person name="Sellstedt A."/>
            <person name="Tavares F."/>
            <person name="Tomkins J.P."/>
            <person name="Vallenet D."/>
            <person name="Valverde C."/>
            <person name="Wall L.G."/>
            <person name="Wang Y."/>
            <person name="Medigue C."/>
            <person name="Benson D.R."/>
        </authorList>
    </citation>
    <scope>NUCLEOTIDE SEQUENCE [LARGE SCALE GENOMIC DNA]</scope>
    <source>
        <strain evidence="3">DSM 45986 / CECT 9034 / ACN14a</strain>
    </source>
</reference>
<dbReference type="Proteomes" id="UP000000657">
    <property type="component" value="Chromosome"/>
</dbReference>
<dbReference type="HOGENOM" id="CLU_1218319_0_0_11"/>
<protein>
    <submittedName>
        <fullName evidence="2">Uncharacterized protein</fullName>
    </submittedName>
</protein>
<evidence type="ECO:0000256" key="1">
    <source>
        <dbReference type="SAM" id="MobiDB-lite"/>
    </source>
</evidence>
<dbReference type="KEGG" id="fal:FRAAL2753"/>
<evidence type="ECO:0000313" key="3">
    <source>
        <dbReference type="Proteomes" id="UP000000657"/>
    </source>
</evidence>
<accession>Q0RM55</accession>
<sequence length="227" mass="24872">MATTYIVFELDTDGWVKVGERARKEAAEKLYAQALTSDHLPAAVRLATGTGKVLQERAIENAADLSDAQCIELARMAGDHDLVAELEEQARLEAEKAQAQQRKPSTRAKGTGEPRSQATFVPQDGPCKGIKCYPGGFYILAQRVLLTPQGDSEWQLVGWTNDKKVAHRMLQRAAQVVGIRRVLDQSFTQSGSGIEIFRATFADGERTVVLDTSVKAVRESRKASQDA</sequence>
<organism evidence="2 3">
    <name type="scientific">Frankia alni (strain DSM 45986 / CECT 9034 / ACN14a)</name>
    <dbReference type="NCBI Taxonomy" id="326424"/>
    <lineage>
        <taxon>Bacteria</taxon>
        <taxon>Bacillati</taxon>
        <taxon>Actinomycetota</taxon>
        <taxon>Actinomycetes</taxon>
        <taxon>Frankiales</taxon>
        <taxon>Frankiaceae</taxon>
        <taxon>Frankia</taxon>
    </lineage>
</organism>
<gene>
    <name evidence="2" type="ordered locus">FRAAL2753</name>
</gene>
<proteinExistence type="predicted"/>
<name>Q0RM55_FRAAA</name>
<dbReference type="RefSeq" id="WP_011603905.1">
    <property type="nucleotide sequence ID" value="NC_008278.1"/>
</dbReference>
<evidence type="ECO:0000313" key="2">
    <source>
        <dbReference type="EMBL" id="CAJ61397.1"/>
    </source>
</evidence>
<dbReference type="AlphaFoldDB" id="Q0RM55"/>
<dbReference type="EMBL" id="CT573213">
    <property type="protein sequence ID" value="CAJ61397.1"/>
    <property type="molecule type" value="Genomic_DNA"/>
</dbReference>